<dbReference type="EMBL" id="JACBJI010000004">
    <property type="protein sequence ID" value="NYA71292.1"/>
    <property type="molecule type" value="Genomic_DNA"/>
</dbReference>
<name>A0A7Y8Y2F8_9FLAO</name>
<feature type="transmembrane region" description="Helical" evidence="5">
    <location>
        <begin position="95"/>
        <end position="122"/>
    </location>
</feature>
<feature type="transmembrane region" description="Helical" evidence="5">
    <location>
        <begin position="62"/>
        <end position="83"/>
    </location>
</feature>
<dbReference type="PANTHER" id="PTHR37306">
    <property type="entry name" value="COLICIN V PRODUCTION PROTEIN"/>
    <property type="match status" value="1"/>
</dbReference>
<gene>
    <name evidence="6" type="ORF">HZF10_10200</name>
</gene>
<comment type="caution">
    <text evidence="6">The sequence shown here is derived from an EMBL/GenBank/DDBJ whole genome shotgun (WGS) entry which is preliminary data.</text>
</comment>
<dbReference type="GO" id="GO:0016020">
    <property type="term" value="C:membrane"/>
    <property type="evidence" value="ECO:0007669"/>
    <property type="project" value="UniProtKB-SubCell"/>
</dbReference>
<dbReference type="Pfam" id="PF02674">
    <property type="entry name" value="Colicin_V"/>
    <property type="match status" value="1"/>
</dbReference>
<reference evidence="6 7" key="1">
    <citation type="submission" date="2020-07" db="EMBL/GenBank/DDBJ databases">
        <authorList>
            <person name="Sun Q."/>
        </authorList>
    </citation>
    <scope>NUCLEOTIDE SEQUENCE [LARGE SCALE GENOMIC DNA]</scope>
    <source>
        <strain evidence="6 7">MAH-1</strain>
    </source>
</reference>
<dbReference type="AlphaFoldDB" id="A0A7Y8Y2F8"/>
<comment type="subcellular location">
    <subcellularLocation>
        <location evidence="1">Membrane</location>
        <topology evidence="1">Multi-pass membrane protein</topology>
    </subcellularLocation>
</comment>
<accession>A0A7Y8Y2F8</accession>
<dbReference type="RefSeq" id="WP_179235272.1">
    <property type="nucleotide sequence ID" value="NZ_JABWMI010000011.1"/>
</dbReference>
<evidence type="ECO:0000313" key="7">
    <source>
        <dbReference type="Proteomes" id="UP000535020"/>
    </source>
</evidence>
<evidence type="ECO:0000256" key="1">
    <source>
        <dbReference type="ARBA" id="ARBA00004141"/>
    </source>
</evidence>
<proteinExistence type="predicted"/>
<evidence type="ECO:0000256" key="3">
    <source>
        <dbReference type="ARBA" id="ARBA00022989"/>
    </source>
</evidence>
<dbReference type="GO" id="GO:0009403">
    <property type="term" value="P:toxin biosynthetic process"/>
    <property type="evidence" value="ECO:0007669"/>
    <property type="project" value="InterPro"/>
</dbReference>
<evidence type="ECO:0000256" key="5">
    <source>
        <dbReference type="SAM" id="Phobius"/>
    </source>
</evidence>
<dbReference type="Proteomes" id="UP000535020">
    <property type="component" value="Unassembled WGS sequence"/>
</dbReference>
<evidence type="ECO:0000256" key="2">
    <source>
        <dbReference type="ARBA" id="ARBA00022692"/>
    </source>
</evidence>
<evidence type="ECO:0000256" key="4">
    <source>
        <dbReference type="ARBA" id="ARBA00023136"/>
    </source>
</evidence>
<keyword evidence="2 5" id="KW-0812">Transmembrane</keyword>
<sequence>MAFLDIILILLLFIGTFKGMKNGLFVEFASLVGLLIGLWVALKFSDVTRDFFGNHLGSNPKTAYIFAFIITFLAVVVGISLLAKVLTKIADFSGLGIFNAIGGGLFGFVRTLLVLSVLLNIFDKVNIMDSLASQETLDKSILYRPLKVSAEIVYPFLKEELHEIRIKMPEKQ</sequence>
<feature type="transmembrane region" description="Helical" evidence="5">
    <location>
        <begin position="24"/>
        <end position="42"/>
    </location>
</feature>
<dbReference type="PANTHER" id="PTHR37306:SF1">
    <property type="entry name" value="COLICIN V PRODUCTION PROTEIN"/>
    <property type="match status" value="1"/>
</dbReference>
<organism evidence="6 7">
    <name type="scientific">Flavobacterium agri</name>
    <dbReference type="NCBI Taxonomy" id="2743471"/>
    <lineage>
        <taxon>Bacteria</taxon>
        <taxon>Pseudomonadati</taxon>
        <taxon>Bacteroidota</taxon>
        <taxon>Flavobacteriia</taxon>
        <taxon>Flavobacteriales</taxon>
        <taxon>Flavobacteriaceae</taxon>
        <taxon>Flavobacterium</taxon>
    </lineage>
</organism>
<keyword evidence="4 5" id="KW-0472">Membrane</keyword>
<evidence type="ECO:0000313" key="6">
    <source>
        <dbReference type="EMBL" id="NYA71292.1"/>
    </source>
</evidence>
<keyword evidence="7" id="KW-1185">Reference proteome</keyword>
<keyword evidence="3 5" id="KW-1133">Transmembrane helix</keyword>
<dbReference type="InterPro" id="IPR003825">
    <property type="entry name" value="Colicin-V_CvpA"/>
</dbReference>
<protein>
    <submittedName>
        <fullName evidence="6">CvpA family protein</fullName>
    </submittedName>
</protein>